<gene>
    <name evidence="2" type="ORF">DAEQUDRAFT_741215</name>
</gene>
<feature type="region of interest" description="Disordered" evidence="1">
    <location>
        <begin position="374"/>
        <end position="416"/>
    </location>
</feature>
<evidence type="ECO:0000313" key="2">
    <source>
        <dbReference type="EMBL" id="KZT64554.1"/>
    </source>
</evidence>
<dbReference type="AlphaFoldDB" id="A0A165LKX9"/>
<dbReference type="EMBL" id="KV429125">
    <property type="protein sequence ID" value="KZT64554.1"/>
    <property type="molecule type" value="Genomic_DNA"/>
</dbReference>
<name>A0A165LKX9_9APHY</name>
<protein>
    <submittedName>
        <fullName evidence="2">Uncharacterized protein</fullName>
    </submittedName>
</protein>
<evidence type="ECO:0000256" key="1">
    <source>
        <dbReference type="SAM" id="MobiDB-lite"/>
    </source>
</evidence>
<evidence type="ECO:0000313" key="3">
    <source>
        <dbReference type="Proteomes" id="UP000076727"/>
    </source>
</evidence>
<feature type="region of interest" description="Disordered" evidence="1">
    <location>
        <begin position="1"/>
        <end position="60"/>
    </location>
</feature>
<proteinExistence type="predicted"/>
<organism evidence="2 3">
    <name type="scientific">Daedalea quercina L-15889</name>
    <dbReference type="NCBI Taxonomy" id="1314783"/>
    <lineage>
        <taxon>Eukaryota</taxon>
        <taxon>Fungi</taxon>
        <taxon>Dikarya</taxon>
        <taxon>Basidiomycota</taxon>
        <taxon>Agaricomycotina</taxon>
        <taxon>Agaricomycetes</taxon>
        <taxon>Polyporales</taxon>
        <taxon>Fomitopsis</taxon>
    </lineage>
</organism>
<sequence>MACPGRRSLSGGTPSTSLTRPVKEFHAETFGRLTAGPKQHEGARRPRRPGGQPRAEHSPDARACAYTGGRSLLGSRFSSCQPVRGESRGSATCAERTNHTDCNADAGVRREDGGRGGSRSAYYGQQRFMVHGHGFAAGFAGTGASDGGRARTTRGRAVAPLMCVRPAWSSPKWGELGWPSEDDLRRRVLVRVLCALEWRWTGGRCSSAEARTWAWLGSAVVAGSSHREGAVKSEERRDAYPGLGLCTGEQMQEMDTDVTERDTTDALPYARAPSPEPANDLAASQARDGTRPCLLDLISPKSREHAGRRCQQGDRLEPTSTLAHGITLLARAGRGPPARAIATPLAKASVVGATTPGLWSLWAVASLVALAYGSPSRGKEAQPTNRRRPTGRGLDADVRRTDGAWAWTRSGPRRGG</sequence>
<keyword evidence="3" id="KW-1185">Reference proteome</keyword>
<accession>A0A165LKX9</accession>
<reference evidence="2 3" key="1">
    <citation type="journal article" date="2016" name="Mol. Biol. Evol.">
        <title>Comparative Genomics of Early-Diverging Mushroom-Forming Fungi Provides Insights into the Origins of Lignocellulose Decay Capabilities.</title>
        <authorList>
            <person name="Nagy L.G."/>
            <person name="Riley R."/>
            <person name="Tritt A."/>
            <person name="Adam C."/>
            <person name="Daum C."/>
            <person name="Floudas D."/>
            <person name="Sun H."/>
            <person name="Yadav J.S."/>
            <person name="Pangilinan J."/>
            <person name="Larsson K.H."/>
            <person name="Matsuura K."/>
            <person name="Barry K."/>
            <person name="Labutti K."/>
            <person name="Kuo R."/>
            <person name="Ohm R.A."/>
            <person name="Bhattacharya S.S."/>
            <person name="Shirouzu T."/>
            <person name="Yoshinaga Y."/>
            <person name="Martin F.M."/>
            <person name="Grigoriev I.V."/>
            <person name="Hibbett D.S."/>
        </authorList>
    </citation>
    <scope>NUCLEOTIDE SEQUENCE [LARGE SCALE GENOMIC DNA]</scope>
    <source>
        <strain evidence="2 3">L-15889</strain>
    </source>
</reference>
<dbReference type="Proteomes" id="UP000076727">
    <property type="component" value="Unassembled WGS sequence"/>
</dbReference>
<feature type="compositionally biased region" description="Low complexity" evidence="1">
    <location>
        <begin position="1"/>
        <end position="20"/>
    </location>
</feature>